<organism evidence="10 11">
    <name type="scientific">Aphanomyces euteiches</name>
    <dbReference type="NCBI Taxonomy" id="100861"/>
    <lineage>
        <taxon>Eukaryota</taxon>
        <taxon>Sar</taxon>
        <taxon>Stramenopiles</taxon>
        <taxon>Oomycota</taxon>
        <taxon>Saprolegniomycetes</taxon>
        <taxon>Saprolegniales</taxon>
        <taxon>Verrucalvaceae</taxon>
        <taxon>Aphanomyces</taxon>
    </lineage>
</organism>
<dbReference type="InterPro" id="IPR011009">
    <property type="entry name" value="Kinase-like_dom_sf"/>
</dbReference>
<evidence type="ECO:0000256" key="1">
    <source>
        <dbReference type="ARBA" id="ARBA00022527"/>
    </source>
</evidence>
<dbReference type="InterPro" id="IPR051681">
    <property type="entry name" value="Ser/Thr_Kinases-Pseudokinases"/>
</dbReference>
<keyword evidence="8" id="KW-0175">Coiled coil</keyword>
<reference evidence="10 11" key="1">
    <citation type="submission" date="2019-07" db="EMBL/GenBank/DDBJ databases">
        <title>Genomics analysis of Aphanomyces spp. identifies a new class of oomycete effector associated with host adaptation.</title>
        <authorList>
            <person name="Gaulin E."/>
        </authorList>
    </citation>
    <scope>NUCLEOTIDE SEQUENCE [LARGE SCALE GENOMIC DNA]</scope>
    <source>
        <strain evidence="10 11">ATCC 201684</strain>
    </source>
</reference>
<feature type="coiled-coil region" evidence="8">
    <location>
        <begin position="39"/>
        <end position="66"/>
    </location>
</feature>
<evidence type="ECO:0000256" key="4">
    <source>
        <dbReference type="ARBA" id="ARBA00022777"/>
    </source>
</evidence>
<dbReference type="GO" id="GO:0004674">
    <property type="term" value="F:protein serine/threonine kinase activity"/>
    <property type="evidence" value="ECO:0007669"/>
    <property type="project" value="UniProtKB-KW"/>
</dbReference>
<keyword evidence="4" id="KW-0418">Kinase</keyword>
<evidence type="ECO:0000256" key="6">
    <source>
        <dbReference type="PROSITE-ProRule" id="PRU10141"/>
    </source>
</evidence>
<sequence>MLNESTVHAPAILLVLSEIRNYWEKSLQTIQVWKMQVSSNQNQETMKEIRRNITQLQQRLIEASNGLNVLLDIQVVGDIDDIKNDIGTLMKSMLGISSSLDSISKKSEPRRQEDSFVELTIQMQRGLEYYENQVALGNIGRLVDFENHIERCRDQIDNTVRLIRNLTKIPKNFCLDKNSSWMLCSDDVEIDESNILGQGGFGTVFKGKYMGQDVAVKRFNQFHVTDSAELEKMIATEVKAWKDISKEPNILTLIGVCTKIPKPILVSELCNTNIRHYVRDWPEMLLPMVYQFAQGLASLHNADIIHRDIKGDNVLITYQKTVAIADFGLSRTVESLEITKTGKRLGTLNWMSPEQFLTPRKVTTKTDVWSFGMTLWEILCNNFPFRDCSEHEFVDEIYKKEYDRPEKPKKTKSQPLTLTRWIQSTNLYGL</sequence>
<gene>
    <name evidence="10" type="ORF">Ae201684_017431</name>
</gene>
<evidence type="ECO:0000259" key="9">
    <source>
        <dbReference type="PROSITE" id="PS50011"/>
    </source>
</evidence>
<dbReference type="Pfam" id="PF07714">
    <property type="entry name" value="PK_Tyr_Ser-Thr"/>
    <property type="match status" value="1"/>
</dbReference>
<keyword evidence="5 6" id="KW-0067">ATP-binding</keyword>
<dbReference type="PANTHER" id="PTHR44329">
    <property type="entry name" value="SERINE/THREONINE-PROTEIN KINASE TNNI3K-RELATED"/>
    <property type="match status" value="1"/>
</dbReference>
<accession>A0A6G0WBW8</accession>
<keyword evidence="1 7" id="KW-0723">Serine/threonine-protein kinase</keyword>
<evidence type="ECO:0000256" key="5">
    <source>
        <dbReference type="ARBA" id="ARBA00022840"/>
    </source>
</evidence>
<evidence type="ECO:0000256" key="7">
    <source>
        <dbReference type="RuleBase" id="RU000304"/>
    </source>
</evidence>
<dbReference type="EMBL" id="VJMJ01000296">
    <property type="protein sequence ID" value="KAF0723759.1"/>
    <property type="molecule type" value="Genomic_DNA"/>
</dbReference>
<keyword evidence="3 6" id="KW-0547">Nucleotide-binding</keyword>
<comment type="caution">
    <text evidence="10">The sequence shown here is derived from an EMBL/GenBank/DDBJ whole genome shotgun (WGS) entry which is preliminary data.</text>
</comment>
<dbReference type="InterPro" id="IPR001245">
    <property type="entry name" value="Ser-Thr/Tyr_kinase_cat_dom"/>
</dbReference>
<keyword evidence="11" id="KW-1185">Reference proteome</keyword>
<dbReference type="InterPro" id="IPR000719">
    <property type="entry name" value="Prot_kinase_dom"/>
</dbReference>
<dbReference type="PROSITE" id="PS00107">
    <property type="entry name" value="PROTEIN_KINASE_ATP"/>
    <property type="match status" value="1"/>
</dbReference>
<dbReference type="InterPro" id="IPR017441">
    <property type="entry name" value="Protein_kinase_ATP_BS"/>
</dbReference>
<evidence type="ECO:0000256" key="2">
    <source>
        <dbReference type="ARBA" id="ARBA00022679"/>
    </source>
</evidence>
<feature type="domain" description="Protein kinase" evidence="9">
    <location>
        <begin position="190"/>
        <end position="430"/>
    </location>
</feature>
<comment type="similarity">
    <text evidence="7">Belongs to the protein kinase superfamily.</text>
</comment>
<dbReference type="PROSITE" id="PS00108">
    <property type="entry name" value="PROTEIN_KINASE_ST"/>
    <property type="match status" value="1"/>
</dbReference>
<dbReference type="PROSITE" id="PS50011">
    <property type="entry name" value="PROTEIN_KINASE_DOM"/>
    <property type="match status" value="1"/>
</dbReference>
<dbReference type="Proteomes" id="UP000481153">
    <property type="component" value="Unassembled WGS sequence"/>
</dbReference>
<evidence type="ECO:0000256" key="3">
    <source>
        <dbReference type="ARBA" id="ARBA00022741"/>
    </source>
</evidence>
<evidence type="ECO:0000256" key="8">
    <source>
        <dbReference type="SAM" id="Coils"/>
    </source>
</evidence>
<name>A0A6G0WBW8_9STRA</name>
<dbReference type="Gene3D" id="3.30.200.20">
    <property type="entry name" value="Phosphorylase Kinase, domain 1"/>
    <property type="match status" value="1"/>
</dbReference>
<dbReference type="InterPro" id="IPR008271">
    <property type="entry name" value="Ser/Thr_kinase_AS"/>
</dbReference>
<dbReference type="GO" id="GO:0005524">
    <property type="term" value="F:ATP binding"/>
    <property type="evidence" value="ECO:0007669"/>
    <property type="project" value="UniProtKB-UniRule"/>
</dbReference>
<dbReference type="SUPFAM" id="SSF56112">
    <property type="entry name" value="Protein kinase-like (PK-like)"/>
    <property type="match status" value="1"/>
</dbReference>
<dbReference type="VEuPathDB" id="FungiDB:AeMF1_021783"/>
<proteinExistence type="inferred from homology"/>
<dbReference type="SMART" id="SM00220">
    <property type="entry name" value="S_TKc"/>
    <property type="match status" value="1"/>
</dbReference>
<feature type="binding site" evidence="6">
    <location>
        <position position="217"/>
    </location>
    <ligand>
        <name>ATP</name>
        <dbReference type="ChEBI" id="CHEBI:30616"/>
    </ligand>
</feature>
<evidence type="ECO:0000313" key="10">
    <source>
        <dbReference type="EMBL" id="KAF0723759.1"/>
    </source>
</evidence>
<dbReference type="Gene3D" id="1.10.510.10">
    <property type="entry name" value="Transferase(Phosphotransferase) domain 1"/>
    <property type="match status" value="1"/>
</dbReference>
<dbReference type="AlphaFoldDB" id="A0A6G0WBW8"/>
<dbReference type="PANTHER" id="PTHR44329:SF288">
    <property type="entry name" value="MITOGEN-ACTIVATED PROTEIN KINASE KINASE KINASE 20"/>
    <property type="match status" value="1"/>
</dbReference>
<protein>
    <recommendedName>
        <fullName evidence="9">Protein kinase domain-containing protein</fullName>
    </recommendedName>
</protein>
<keyword evidence="2" id="KW-0808">Transferase</keyword>
<evidence type="ECO:0000313" key="11">
    <source>
        <dbReference type="Proteomes" id="UP000481153"/>
    </source>
</evidence>